<reference evidence="2 3" key="1">
    <citation type="submission" date="2020-02" db="EMBL/GenBank/DDBJ databases">
        <title>Paraburkholderia simonii sp. nov. and Paraburkholderia youngii sp. nov. Brazilian and Mexican Mimosa-associated rhizobia.</title>
        <authorList>
            <person name="Mavima L."/>
            <person name="Beukes C.W."/>
            <person name="Chan W.Y."/>
            <person name="Palmer M."/>
            <person name="De Meyer S.E."/>
            <person name="James E.K."/>
            <person name="Venter S.N."/>
            <person name="Steenkamp E.T."/>
        </authorList>
    </citation>
    <scope>NUCLEOTIDE SEQUENCE [LARGE SCALE GENOMIC DNA]</scope>
    <source>
        <strain evidence="2 3">JPY169</strain>
    </source>
</reference>
<feature type="domain" description="Bacteriophage T7 tail fibre protein-like N-terminal" evidence="1">
    <location>
        <begin position="25"/>
        <end position="131"/>
    </location>
</feature>
<sequence>MAADYLVPWLKASGQDGLRNSMQVIPGDGVTKTFSFNFAGGYISKDHIKAYVFNPDTGLTTEVTITADMWTGPSQLTFPTPTPVGQTLVIYRDTPKTQPLVSFANGAILNEPNLDEMAQQAVFATAEMTDRFDTVNDGSSLAIVNSATALNTANAAIAASAAATVVANAATGTANAASSKADAAVNTANTAQSTANDAKTTAQGIDGKAQSALDTAANAVTTANGAVATANGIDAKASSALTQAGQAVTTANSASSKADTAISTANSVSGTANDAKTVAAAAQSTANAASAAVATAVQKSGDTMTGWLTLQQTSGAYSAHLYFDAAGYKPFMRANNASGLGGSVEIVNAANSFVNFSLYDNGNFMFRGTGSVGGNLTVAGETYAKQRIYLWRDGTYGEMAIRSADGTCMYLRGRSGGGGVEFINNAYNRISLSIDDAGALAFGDGGRVNSDGNVRMNWKNQYLSEYCAWNESDHTNLWNGKADRNANCNYNSGLIELGACNVGGTNTSDCGNPWVLIGLRTQYGTNNVWPRAVYLRNN</sequence>
<dbReference type="Pfam" id="PF03906">
    <property type="entry name" value="Phage_T7_tail"/>
    <property type="match status" value="1"/>
</dbReference>
<dbReference type="RefSeq" id="WP_176105519.1">
    <property type="nucleotide sequence ID" value="NZ_JAALDK010000001.1"/>
</dbReference>
<dbReference type="EMBL" id="JAALDK010000001">
    <property type="protein sequence ID" value="NUX98786.1"/>
    <property type="molecule type" value="Genomic_DNA"/>
</dbReference>
<name>A0A7Y6MWK9_9BURK</name>
<dbReference type="AlphaFoldDB" id="A0A7Y6MWK9"/>
<dbReference type="Proteomes" id="UP000594380">
    <property type="component" value="Unassembled WGS sequence"/>
</dbReference>
<comment type="caution">
    <text evidence="2">The sequence shown here is derived from an EMBL/GenBank/DDBJ whole genome shotgun (WGS) entry which is preliminary data.</text>
</comment>
<evidence type="ECO:0000313" key="2">
    <source>
        <dbReference type="EMBL" id="NUX98786.1"/>
    </source>
</evidence>
<proteinExistence type="predicted"/>
<evidence type="ECO:0000259" key="1">
    <source>
        <dbReference type="Pfam" id="PF03906"/>
    </source>
</evidence>
<dbReference type="GeneID" id="301099374"/>
<organism evidence="2 3">
    <name type="scientific">Paraburkholderia youngii</name>
    <dbReference type="NCBI Taxonomy" id="2782701"/>
    <lineage>
        <taxon>Bacteria</taxon>
        <taxon>Pseudomonadati</taxon>
        <taxon>Pseudomonadota</taxon>
        <taxon>Betaproteobacteria</taxon>
        <taxon>Burkholderiales</taxon>
        <taxon>Burkholderiaceae</taxon>
        <taxon>Paraburkholderia</taxon>
    </lineage>
</organism>
<protein>
    <recommendedName>
        <fullName evidence="1">Bacteriophage T7 tail fibre protein-like N-terminal domain-containing protein</fullName>
    </recommendedName>
</protein>
<accession>A0A7Y6MWK9</accession>
<dbReference type="InterPro" id="IPR005604">
    <property type="entry name" value="Phage_T7_tail_fibre-like_N"/>
</dbReference>
<evidence type="ECO:0000313" key="3">
    <source>
        <dbReference type="Proteomes" id="UP000594380"/>
    </source>
</evidence>
<gene>
    <name evidence="2" type="ORF">G5S42_03310</name>
</gene>